<name>A0A840IST3_9PSEU</name>
<protein>
    <submittedName>
        <fullName evidence="2">DNA-binding MarR family transcriptional regulator</fullName>
    </submittedName>
</protein>
<organism evidence="2 3">
    <name type="scientific">Amycolatopsis jiangsuensis</name>
    <dbReference type="NCBI Taxonomy" id="1181879"/>
    <lineage>
        <taxon>Bacteria</taxon>
        <taxon>Bacillati</taxon>
        <taxon>Actinomycetota</taxon>
        <taxon>Actinomycetes</taxon>
        <taxon>Pseudonocardiales</taxon>
        <taxon>Pseudonocardiaceae</taxon>
        <taxon>Amycolatopsis</taxon>
    </lineage>
</organism>
<dbReference type="InterPro" id="IPR039422">
    <property type="entry name" value="MarR/SlyA-like"/>
</dbReference>
<reference evidence="2 3" key="1">
    <citation type="submission" date="2020-08" db="EMBL/GenBank/DDBJ databases">
        <title>Sequencing the genomes of 1000 actinobacteria strains.</title>
        <authorList>
            <person name="Klenk H.-P."/>
        </authorList>
    </citation>
    <scope>NUCLEOTIDE SEQUENCE [LARGE SCALE GENOMIC DNA]</scope>
    <source>
        <strain evidence="2 3">DSM 45859</strain>
    </source>
</reference>
<dbReference type="PANTHER" id="PTHR33164:SF94">
    <property type="entry name" value="TRANSCRIPTIONAL REGULATORY PROTEIN-RELATED"/>
    <property type="match status" value="1"/>
</dbReference>
<dbReference type="EMBL" id="JACHMG010000001">
    <property type="protein sequence ID" value="MBB4685496.1"/>
    <property type="molecule type" value="Genomic_DNA"/>
</dbReference>
<dbReference type="InterPro" id="IPR036390">
    <property type="entry name" value="WH_DNA-bd_sf"/>
</dbReference>
<dbReference type="AlphaFoldDB" id="A0A840IST3"/>
<dbReference type="GO" id="GO:0003677">
    <property type="term" value="F:DNA binding"/>
    <property type="evidence" value="ECO:0007669"/>
    <property type="project" value="UniProtKB-KW"/>
</dbReference>
<dbReference type="GO" id="GO:0003700">
    <property type="term" value="F:DNA-binding transcription factor activity"/>
    <property type="evidence" value="ECO:0007669"/>
    <property type="project" value="InterPro"/>
</dbReference>
<keyword evidence="3" id="KW-1185">Reference proteome</keyword>
<gene>
    <name evidence="2" type="ORF">BJY18_002981</name>
</gene>
<dbReference type="InterPro" id="IPR000835">
    <property type="entry name" value="HTH_MarR-typ"/>
</dbReference>
<dbReference type="SMART" id="SM00347">
    <property type="entry name" value="HTH_MARR"/>
    <property type="match status" value="1"/>
</dbReference>
<dbReference type="Pfam" id="PF01047">
    <property type="entry name" value="MarR"/>
    <property type="match status" value="1"/>
</dbReference>
<keyword evidence="2" id="KW-0238">DNA-binding</keyword>
<dbReference type="SUPFAM" id="SSF46785">
    <property type="entry name" value="Winged helix' DNA-binding domain"/>
    <property type="match status" value="1"/>
</dbReference>
<accession>A0A840IST3</accession>
<proteinExistence type="predicted"/>
<dbReference type="GO" id="GO:0006950">
    <property type="term" value="P:response to stress"/>
    <property type="evidence" value="ECO:0007669"/>
    <property type="project" value="TreeGrafter"/>
</dbReference>
<dbReference type="Proteomes" id="UP000581769">
    <property type="component" value="Unassembled WGS sequence"/>
</dbReference>
<dbReference type="PROSITE" id="PS50995">
    <property type="entry name" value="HTH_MARR_2"/>
    <property type="match status" value="1"/>
</dbReference>
<dbReference type="PANTHER" id="PTHR33164">
    <property type="entry name" value="TRANSCRIPTIONAL REGULATOR, MARR FAMILY"/>
    <property type="match status" value="1"/>
</dbReference>
<feature type="domain" description="HTH marR-type" evidence="1">
    <location>
        <begin position="17"/>
        <end position="151"/>
    </location>
</feature>
<dbReference type="InterPro" id="IPR036388">
    <property type="entry name" value="WH-like_DNA-bd_sf"/>
</dbReference>
<evidence type="ECO:0000259" key="1">
    <source>
        <dbReference type="PROSITE" id="PS50995"/>
    </source>
</evidence>
<evidence type="ECO:0000313" key="2">
    <source>
        <dbReference type="EMBL" id="MBB4685496.1"/>
    </source>
</evidence>
<sequence length="167" mass="17665">MSRAPAAHDRADVPADVDAVTEAVLTASRLLVAVSARSIAAAGDLITLPQFRLLVILHSRGPLKHAALAELLGVTPSTASRMVDRLVAVDMVARQGNPSSRREVVIELTREGARIVRLVTNRRRREIAKIVETMPEGARHGLVDVLTAFAEAGGEPPAGTTAEGGWA</sequence>
<comment type="caution">
    <text evidence="2">The sequence shown here is derived from an EMBL/GenBank/DDBJ whole genome shotgun (WGS) entry which is preliminary data.</text>
</comment>
<evidence type="ECO:0000313" key="3">
    <source>
        <dbReference type="Proteomes" id="UP000581769"/>
    </source>
</evidence>
<dbReference type="Gene3D" id="1.10.10.10">
    <property type="entry name" value="Winged helix-like DNA-binding domain superfamily/Winged helix DNA-binding domain"/>
    <property type="match status" value="1"/>
</dbReference>
<dbReference type="RefSeq" id="WP_221457727.1">
    <property type="nucleotide sequence ID" value="NZ_JACHMG010000001.1"/>
</dbReference>